<feature type="compositionally biased region" description="Basic residues" evidence="4">
    <location>
        <begin position="583"/>
        <end position="592"/>
    </location>
</feature>
<dbReference type="AlphaFoldDB" id="A0A6P9ADA4"/>
<dbReference type="InterPro" id="IPR050757">
    <property type="entry name" value="Collagen_mod_GT25"/>
</dbReference>
<evidence type="ECO:0000256" key="3">
    <source>
        <dbReference type="ARBA" id="ARBA00022679"/>
    </source>
</evidence>
<keyword evidence="5" id="KW-0732">Signal</keyword>
<evidence type="ECO:0000256" key="2">
    <source>
        <dbReference type="ARBA" id="ARBA00022676"/>
    </source>
</evidence>
<gene>
    <name evidence="8" type="primary">LOC117653604</name>
</gene>
<evidence type="ECO:0000256" key="4">
    <source>
        <dbReference type="SAM" id="MobiDB-lite"/>
    </source>
</evidence>
<evidence type="ECO:0000259" key="6">
    <source>
        <dbReference type="Pfam" id="PF01755"/>
    </source>
</evidence>
<evidence type="ECO:0000256" key="5">
    <source>
        <dbReference type="SAM" id="SignalP"/>
    </source>
</evidence>
<dbReference type="FunCoup" id="A0A6P9ADA4">
    <property type="interactions" value="345"/>
</dbReference>
<dbReference type="GO" id="GO:0050211">
    <property type="term" value="F:procollagen galactosyltransferase activity"/>
    <property type="evidence" value="ECO:0007669"/>
    <property type="project" value="TreeGrafter"/>
</dbReference>
<dbReference type="PANTHER" id="PTHR10730">
    <property type="entry name" value="PROCOLLAGEN-LYSINE,2-OXOGLUTARATE 5-DIOXYGENASE/GLYCOSYLTRANSFERASE 25 FAMILY MEMBER"/>
    <property type="match status" value="1"/>
</dbReference>
<dbReference type="InterPro" id="IPR029044">
    <property type="entry name" value="Nucleotide-diphossugar_trans"/>
</dbReference>
<reference evidence="8" key="1">
    <citation type="submission" date="2025-08" db="UniProtKB">
        <authorList>
            <consortium name="RefSeq"/>
        </authorList>
    </citation>
    <scope>IDENTIFICATION</scope>
    <source>
        <tissue evidence="8">Total insect</tissue>
    </source>
</reference>
<dbReference type="Pfam" id="PF01755">
    <property type="entry name" value="Glyco_transf_25"/>
    <property type="match status" value="1"/>
</dbReference>
<feature type="chain" id="PRO_5027685435" evidence="5">
    <location>
        <begin position="21"/>
        <end position="592"/>
    </location>
</feature>
<evidence type="ECO:0000313" key="7">
    <source>
        <dbReference type="Proteomes" id="UP000515158"/>
    </source>
</evidence>
<dbReference type="Proteomes" id="UP000515158">
    <property type="component" value="Unplaced"/>
</dbReference>
<evidence type="ECO:0000313" key="8">
    <source>
        <dbReference type="RefSeq" id="XP_034255289.1"/>
    </source>
</evidence>
<evidence type="ECO:0000256" key="1">
    <source>
        <dbReference type="ARBA" id="ARBA00006721"/>
    </source>
</evidence>
<dbReference type="InterPro" id="IPR002654">
    <property type="entry name" value="Glyco_trans_25"/>
</dbReference>
<dbReference type="CDD" id="cd06532">
    <property type="entry name" value="Glyco_transf_25"/>
    <property type="match status" value="1"/>
</dbReference>
<comment type="similarity">
    <text evidence="1">Belongs to the glycosyltransferase 25 family.</text>
</comment>
<feature type="domain" description="Glycosyl transferase family 25" evidence="6">
    <location>
        <begin position="332"/>
        <end position="512"/>
    </location>
</feature>
<sequence>MKFRTLCMYLIFTFYTRCSAIYGESSEGENGSFRNSPTVMVAVLARNKAHTLPYFLTLLEKLDYPKSRISLWFRSDHNEDNTPEVLRGWISTAQKQYDYHSINSEILSSPPHRMADENGPAHWTPLRFTHVIQLREEALETARNMWADYVWFLDSDVFIIDPNSLKELIQKDKVVVAPMLASDGMYSNFWCGMTDEYYYKRTDDYQPIYYRERTGCFHVPMIHSSVLVDLRKALSNKLTFLPEKITSYSGPHDDIITFAVGANKSDIPLFVCNDINYGFVMIPLEQNDQLHADYEQLTNLKVEVLAEFDPLPLSEAMAKYVIYPEADTLGFDEIYVINLERRPERRSRMETSLRELGIAAKFIPAVDGRKLDDAVLLEMGITQMTEYADPYKKRPMTMGEIGCFMSHFNIWTEVAQNRMAAVLVLEDDIRFEPFFRKKLYGVMDELRDMRLQWDLVYLGRKRLEKEEPWVPDAKHLVRPGYSYWTLGYMLSFPGARKLLDARPLDNLVPVDEYLPILFDRHPEESWKERFPKRDLVAYSAAPLLLFPTHYTGDKGYVSDTENSEVIPEPLRGSRPPVADQHSRQHRQGRVEL</sequence>
<dbReference type="OrthoDB" id="47375at2759"/>
<feature type="signal peptide" evidence="5">
    <location>
        <begin position="1"/>
        <end position="20"/>
    </location>
</feature>
<protein>
    <submittedName>
        <fullName evidence="8">Glycosyltransferase 25 family member</fullName>
    </submittedName>
</protein>
<dbReference type="Pfam" id="PF03452">
    <property type="entry name" value="Anp1"/>
    <property type="match status" value="1"/>
</dbReference>
<feature type="region of interest" description="Disordered" evidence="4">
    <location>
        <begin position="557"/>
        <end position="592"/>
    </location>
</feature>
<dbReference type="PANTHER" id="PTHR10730:SF53">
    <property type="entry name" value="GLYCOSYLTRANSFERASE 25 FAMILY MEMBER"/>
    <property type="match status" value="1"/>
</dbReference>
<accession>A0A6P9ADA4</accession>
<keyword evidence="7" id="KW-1185">Reference proteome</keyword>
<dbReference type="GeneID" id="117653604"/>
<dbReference type="InParanoid" id="A0A6P9ADA4"/>
<proteinExistence type="inferred from homology"/>
<keyword evidence="3" id="KW-0808">Transferase</keyword>
<dbReference type="RefSeq" id="XP_034255289.1">
    <property type="nucleotide sequence ID" value="XM_034399398.1"/>
</dbReference>
<dbReference type="Gene3D" id="3.90.550.10">
    <property type="entry name" value="Spore Coat Polysaccharide Biosynthesis Protein SpsA, Chain A"/>
    <property type="match status" value="1"/>
</dbReference>
<name>A0A6P9ADA4_THRPL</name>
<dbReference type="SUPFAM" id="SSF53448">
    <property type="entry name" value="Nucleotide-diphospho-sugar transferases"/>
    <property type="match status" value="1"/>
</dbReference>
<dbReference type="KEGG" id="tpal:117653604"/>
<keyword evidence="2" id="KW-0328">Glycosyltransferase</keyword>
<organism evidence="8">
    <name type="scientific">Thrips palmi</name>
    <name type="common">Melon thrips</name>
    <dbReference type="NCBI Taxonomy" id="161013"/>
    <lineage>
        <taxon>Eukaryota</taxon>
        <taxon>Metazoa</taxon>
        <taxon>Ecdysozoa</taxon>
        <taxon>Arthropoda</taxon>
        <taxon>Hexapoda</taxon>
        <taxon>Insecta</taxon>
        <taxon>Pterygota</taxon>
        <taxon>Neoptera</taxon>
        <taxon>Paraneoptera</taxon>
        <taxon>Thysanoptera</taxon>
        <taxon>Terebrantia</taxon>
        <taxon>Thripoidea</taxon>
        <taxon>Thripidae</taxon>
        <taxon>Thrips</taxon>
    </lineage>
</organism>